<feature type="domain" description="Methyl-accepting transducer" evidence="7">
    <location>
        <begin position="277"/>
        <end position="506"/>
    </location>
</feature>
<sequence length="522" mass="55007">MDFTRLTVSSRLKFGFGVVLFLILLIVGIALKKLAEVNRQLVSITEVNNVEIYHLSTMRAAAYEQSLASRGIGLALTPEDLNQNANNLQRQIGLYTQSEAALAKLFADLQETTDTEKQALAAIQKMSAGLSPGLSNMIDLAKAQKTEELKPIMTGPLGKMQADRRKALAELSAFEDKLNNEAKDEALAVSASARKLLIALGVIALLCGLMAAVLITRSVLRQLGGEPAYASRLAAQIAKGDLRTEVKADTRHPESLMMSMKTMNEGLRGIVREVRSGTDAIATASSQIASGNLDLSSRTEEQASSLEETASAMEQLTATVKQNADSAGEANRLAAEASAVASQSGQLVKEVVTTMAAIEDSSKKIVDIISVIDGISFQTNILALNAAVEAARAGEQGRGFAVVAAEVRTLAQRSSAAAREIKALIDDSVDKVASGSALVNRAGDTMSDVVSSVDRVVSVIGAISDSSAEQSKGIQEINHAISQMDQVTQQNAALVEEAAAASQALQAQARRLSGVVEVFAVA</sequence>
<evidence type="ECO:0000259" key="7">
    <source>
        <dbReference type="PROSITE" id="PS50111"/>
    </source>
</evidence>
<feature type="transmembrane region" description="Helical" evidence="6">
    <location>
        <begin position="196"/>
        <end position="215"/>
    </location>
</feature>
<dbReference type="GO" id="GO:0006935">
    <property type="term" value="P:chemotaxis"/>
    <property type="evidence" value="ECO:0007669"/>
    <property type="project" value="TreeGrafter"/>
</dbReference>
<evidence type="ECO:0000256" key="5">
    <source>
        <dbReference type="SAM" id="Coils"/>
    </source>
</evidence>
<dbReference type="InterPro" id="IPR004089">
    <property type="entry name" value="MCPsignal_dom"/>
</dbReference>
<dbReference type="InterPro" id="IPR024478">
    <property type="entry name" value="HlyB_4HB_MCP"/>
</dbReference>
<evidence type="ECO:0000313" key="8">
    <source>
        <dbReference type="EMBL" id="ADJ66109.1"/>
    </source>
</evidence>
<dbReference type="InterPro" id="IPR051310">
    <property type="entry name" value="MCP_chemotaxis"/>
</dbReference>
<comment type="similarity">
    <text evidence="3">Belongs to the methyl-accepting chemotaxis (MCP) protein family.</text>
</comment>
<protein>
    <submittedName>
        <fullName evidence="8">Methyl-accepting chemotaxis sensory transducer protein</fullName>
    </submittedName>
</protein>
<dbReference type="OrthoDB" id="8724723at2"/>
<dbReference type="Gene3D" id="1.10.287.950">
    <property type="entry name" value="Methyl-accepting chemotaxis protein"/>
    <property type="match status" value="1"/>
</dbReference>
<dbReference type="STRING" id="757424.Hsero_4643"/>
<evidence type="ECO:0000256" key="1">
    <source>
        <dbReference type="ARBA" id="ARBA00004370"/>
    </source>
</evidence>
<organism evidence="8 9">
    <name type="scientific">Herbaspirillum seropedicae (strain SmR1)</name>
    <dbReference type="NCBI Taxonomy" id="757424"/>
    <lineage>
        <taxon>Bacteria</taxon>
        <taxon>Pseudomonadati</taxon>
        <taxon>Pseudomonadota</taxon>
        <taxon>Betaproteobacteria</taxon>
        <taxon>Burkholderiales</taxon>
        <taxon>Oxalobacteraceae</taxon>
        <taxon>Herbaspirillum</taxon>
    </lineage>
</organism>
<dbReference type="FunFam" id="1.10.287.950:FF:000001">
    <property type="entry name" value="Methyl-accepting chemotaxis sensory transducer"/>
    <property type="match status" value="1"/>
</dbReference>
<keyword evidence="4" id="KW-0807">Transducer</keyword>
<dbReference type="PANTHER" id="PTHR43531">
    <property type="entry name" value="PROTEIN ICFG"/>
    <property type="match status" value="1"/>
</dbReference>
<proteinExistence type="inferred from homology"/>
<dbReference type="PROSITE" id="PS50111">
    <property type="entry name" value="CHEMOTAXIS_TRANSDUC_2"/>
    <property type="match status" value="1"/>
</dbReference>
<dbReference type="Pfam" id="PF12729">
    <property type="entry name" value="4HB_MCP_1"/>
    <property type="match status" value="1"/>
</dbReference>
<evidence type="ECO:0000256" key="4">
    <source>
        <dbReference type="PROSITE-ProRule" id="PRU00284"/>
    </source>
</evidence>
<dbReference type="RefSeq" id="WP_013236561.1">
    <property type="nucleotide sequence ID" value="NC_014323.1"/>
</dbReference>
<dbReference type="CDD" id="cd11386">
    <property type="entry name" value="MCP_signal"/>
    <property type="match status" value="1"/>
</dbReference>
<dbReference type="EMBL" id="CP002039">
    <property type="protein sequence ID" value="ADJ66109.1"/>
    <property type="molecule type" value="Genomic_DNA"/>
</dbReference>
<keyword evidence="2" id="KW-0488">Methylation</keyword>
<keyword evidence="6" id="KW-1133">Transmembrane helix</keyword>
<keyword evidence="5" id="KW-0175">Coiled coil</keyword>
<evidence type="ECO:0000256" key="6">
    <source>
        <dbReference type="SAM" id="Phobius"/>
    </source>
</evidence>
<evidence type="ECO:0000256" key="2">
    <source>
        <dbReference type="ARBA" id="ARBA00022481"/>
    </source>
</evidence>
<evidence type="ECO:0000313" key="9">
    <source>
        <dbReference type="Proteomes" id="UP000000329"/>
    </source>
</evidence>
<dbReference type="PANTHER" id="PTHR43531:SF14">
    <property type="entry name" value="METHYL-ACCEPTING CHEMOTAXIS PROTEIN I-RELATED"/>
    <property type="match status" value="1"/>
</dbReference>
<dbReference type="eggNOG" id="COG0840">
    <property type="taxonomic scope" value="Bacteria"/>
</dbReference>
<feature type="coiled-coil region" evidence="5">
    <location>
        <begin position="477"/>
        <end position="504"/>
    </location>
</feature>
<dbReference type="Pfam" id="PF00015">
    <property type="entry name" value="MCPsignal"/>
    <property type="match status" value="1"/>
</dbReference>
<feature type="transmembrane region" description="Helical" evidence="6">
    <location>
        <begin position="12"/>
        <end position="31"/>
    </location>
</feature>
<dbReference type="SUPFAM" id="SSF58104">
    <property type="entry name" value="Methyl-accepting chemotaxis protein (MCP) signaling domain"/>
    <property type="match status" value="1"/>
</dbReference>
<comment type="subcellular location">
    <subcellularLocation>
        <location evidence="1">Membrane</location>
    </subcellularLocation>
</comment>
<dbReference type="GO" id="GO:0005886">
    <property type="term" value="C:plasma membrane"/>
    <property type="evidence" value="ECO:0007669"/>
    <property type="project" value="TreeGrafter"/>
</dbReference>
<dbReference type="SMART" id="SM00283">
    <property type="entry name" value="MA"/>
    <property type="match status" value="1"/>
</dbReference>
<dbReference type="AlphaFoldDB" id="D8IXY7"/>
<keyword evidence="6" id="KW-0472">Membrane</keyword>
<name>D8IXY7_HERSS</name>
<dbReference type="KEGG" id="hse:Hsero_4643"/>
<gene>
    <name evidence="8" type="ordered locus">Hsero_4643</name>
</gene>
<dbReference type="GO" id="GO:0007165">
    <property type="term" value="P:signal transduction"/>
    <property type="evidence" value="ECO:0007669"/>
    <property type="project" value="UniProtKB-KW"/>
</dbReference>
<dbReference type="GO" id="GO:0004888">
    <property type="term" value="F:transmembrane signaling receptor activity"/>
    <property type="evidence" value="ECO:0007669"/>
    <property type="project" value="TreeGrafter"/>
</dbReference>
<accession>D8IXY7</accession>
<keyword evidence="6" id="KW-0812">Transmembrane</keyword>
<reference evidence="8 9" key="1">
    <citation type="submission" date="2010-04" db="EMBL/GenBank/DDBJ databases">
        <title>The genome of Herbaspirillum seropedicae SmR1, an endophytic, nitrogen-fixing, plant-growth promoting beta-Proteobacteria.</title>
        <authorList>
            <person name="Pedrosa F.O."/>
            <person name="Monteiro R.A."/>
            <person name="Wassem R."/>
            <person name="Cruz L.M."/>
            <person name="Ayub R.A."/>
            <person name="Colauto N.B."/>
            <person name="Fernandez M.A."/>
            <person name="Fungaro M.H.P."/>
            <person name="Grisard E.C."/>
            <person name="Hungria M."/>
            <person name="Madeira H.M.F."/>
            <person name="Nodari R.O."/>
            <person name="Osaku C.A."/>
            <person name="Petzl-Erler M.L."/>
            <person name="Terenzi H."/>
            <person name="Vieira L.G.E."/>
            <person name="Almeida M.I.M."/>
            <person name="Alves L.R."/>
            <person name="Arantes O.M.N."/>
            <person name="Balsanelli E."/>
            <person name="Barcellos F.G."/>
            <person name="Baura V.A."/>
            <person name="Binde D.R."/>
            <person name="Campo R.J."/>
            <person name="Chubatsu L.S."/>
            <person name="Chueire L.M.O."/>
            <person name="Ciferri R.R."/>
            <person name="Correa L.C."/>
            <person name="da Conceicao Silva J.L."/>
            <person name="Dabul A.N.G."/>
            <person name="Dambros B.P."/>
            <person name="Faoro H."/>
            <person name="Favetti A."/>
            <person name="Friedermann G."/>
            <person name="Furlaneto M.C."/>
            <person name="Gasques L.S."/>
            <person name="Gimenes C.C.T."/>
            <person name="Gioppo N.M.R."/>
            <person name="Glienke-Blanco C."/>
            <person name="Godoy L.P."/>
            <person name="Guerra M.P."/>
            <person name="Karp S."/>
            <person name="Kava-Cordeiro V."/>
            <person name="Margarido V.P."/>
            <person name="Mathioni S.M."/>
            <person name="Menck-Soares M.A."/>
            <person name="Murace N.K."/>
            <person name="Nicolas M.F."/>
            <person name="Oliveira C.E.C."/>
            <person name="Pagnan N.A.B."/>
            <person name="Pamphile J.A."/>
            <person name="Patussi E.V."/>
            <person name="Pereira L.F.P."/>
            <person name="Pereira-Ferrari L."/>
            <person name="Pinto F.G.S."/>
            <person name="Precoma C."/>
            <person name="Prioli A.J."/>
            <person name="Prioli S.M.A.P."/>
            <person name="Raittz R.T."/>
            <person name="Ramos H.J.O."/>
            <person name="Ribeiro E.M.S.F."/>
            <person name="Rigo L.U."/>
            <person name="Rocha C.L.M.S.C."/>
            <person name="Rocha S.N."/>
            <person name="Santos K."/>
            <person name="Satori D."/>
            <person name="Silva A.G."/>
            <person name="Simao R.C.G."/>
            <person name="Soares M.A.M."/>
            <person name="Souza E.M."/>
            <person name="Steffens M.B.R."/>
            <person name="Steindel M."/>
            <person name="Tadra-Sfeir M.Z."/>
            <person name="Takahashi E.K."/>
            <person name="Torres R.A."/>
            <person name="Valle J.S."/>
            <person name="Vernal J.I."/>
            <person name="Vilas-Boas L.A."/>
            <person name="Watanabe M.A.E."/>
            <person name="Weiss V.A."/>
            <person name="Yates M.A."/>
            <person name="Souza E.M."/>
        </authorList>
    </citation>
    <scope>NUCLEOTIDE SEQUENCE [LARGE SCALE GENOMIC DNA]</scope>
    <source>
        <strain evidence="8 9">SmR1</strain>
    </source>
</reference>
<dbReference type="Proteomes" id="UP000000329">
    <property type="component" value="Chromosome"/>
</dbReference>
<keyword evidence="9" id="KW-1185">Reference proteome</keyword>
<evidence type="ECO:0000256" key="3">
    <source>
        <dbReference type="ARBA" id="ARBA00029447"/>
    </source>
</evidence>
<dbReference type="HOGENOM" id="CLU_000445_107_16_4"/>
<feature type="coiled-coil region" evidence="5">
    <location>
        <begin position="157"/>
        <end position="184"/>
    </location>
</feature>